<organism evidence="15 16">
    <name type="scientific">Sporolactobacillus putidus</name>
    <dbReference type="NCBI Taxonomy" id="492735"/>
    <lineage>
        <taxon>Bacteria</taxon>
        <taxon>Bacillati</taxon>
        <taxon>Bacillota</taxon>
        <taxon>Bacilli</taxon>
        <taxon>Bacillales</taxon>
        <taxon>Sporolactobacillaceae</taxon>
        <taxon>Sporolactobacillus</taxon>
    </lineage>
</organism>
<dbReference type="GO" id="GO:0140114">
    <property type="term" value="P:cellular detoxification of fluoride"/>
    <property type="evidence" value="ECO:0007669"/>
    <property type="project" value="UniProtKB-UniRule"/>
</dbReference>
<dbReference type="PANTHER" id="PTHR28259:SF16">
    <property type="entry name" value="FLUORIDE-SPECIFIC ION CHANNEL FLUC 2"/>
    <property type="match status" value="1"/>
</dbReference>
<keyword evidence="7 14" id="KW-0915">Sodium</keyword>
<evidence type="ECO:0000256" key="2">
    <source>
        <dbReference type="ARBA" id="ARBA00022448"/>
    </source>
</evidence>
<keyword evidence="10 14" id="KW-0407">Ion channel</keyword>
<comment type="similarity">
    <text evidence="11 14">Belongs to the fluoride channel Fluc/FEX (TC 1.A.43) family.</text>
</comment>
<reference evidence="15" key="1">
    <citation type="journal article" date="2014" name="Int. J. Syst. Evol. Microbiol.">
        <title>Complete genome sequence of Corynebacterium casei LMG S-19264T (=DSM 44701T), isolated from a smear-ripened cheese.</title>
        <authorList>
            <consortium name="US DOE Joint Genome Institute (JGI-PGF)"/>
            <person name="Walter F."/>
            <person name="Albersmeier A."/>
            <person name="Kalinowski J."/>
            <person name="Ruckert C."/>
        </authorList>
    </citation>
    <scope>NUCLEOTIDE SEQUENCE</scope>
    <source>
        <strain evidence="15">JCM 15325</strain>
    </source>
</reference>
<keyword evidence="3 14" id="KW-1003">Cell membrane</keyword>
<evidence type="ECO:0000256" key="4">
    <source>
        <dbReference type="ARBA" id="ARBA00022692"/>
    </source>
</evidence>
<keyword evidence="9 14" id="KW-0472">Membrane</keyword>
<evidence type="ECO:0000256" key="5">
    <source>
        <dbReference type="ARBA" id="ARBA00022723"/>
    </source>
</evidence>
<proteinExistence type="inferred from homology"/>
<reference evidence="15" key="2">
    <citation type="submission" date="2020-09" db="EMBL/GenBank/DDBJ databases">
        <authorList>
            <person name="Sun Q."/>
            <person name="Ohkuma M."/>
        </authorList>
    </citation>
    <scope>NUCLEOTIDE SEQUENCE</scope>
    <source>
        <strain evidence="15">JCM 15325</strain>
    </source>
</reference>
<keyword evidence="8 14" id="KW-0406">Ion transport</keyword>
<evidence type="ECO:0000313" key="15">
    <source>
        <dbReference type="EMBL" id="GGL48388.1"/>
    </source>
</evidence>
<comment type="function">
    <text evidence="13 14">Fluoride-specific ion channel. Important for reducing fluoride concentration in the cell, thus reducing its toxicity.</text>
</comment>
<comment type="subcellular location">
    <subcellularLocation>
        <location evidence="1 14">Cell membrane</location>
        <topology evidence="1 14">Multi-pass membrane protein</topology>
    </subcellularLocation>
</comment>
<evidence type="ECO:0000313" key="16">
    <source>
        <dbReference type="Proteomes" id="UP000654670"/>
    </source>
</evidence>
<evidence type="ECO:0000256" key="10">
    <source>
        <dbReference type="ARBA" id="ARBA00023303"/>
    </source>
</evidence>
<name>A0A917S1E1_9BACL</name>
<evidence type="ECO:0000256" key="12">
    <source>
        <dbReference type="ARBA" id="ARBA00035585"/>
    </source>
</evidence>
<keyword evidence="5 14" id="KW-0479">Metal-binding</keyword>
<comment type="catalytic activity">
    <reaction evidence="12">
        <text>fluoride(in) = fluoride(out)</text>
        <dbReference type="Rhea" id="RHEA:76159"/>
        <dbReference type="ChEBI" id="CHEBI:17051"/>
    </reaction>
    <physiologicalReaction direction="left-to-right" evidence="12">
        <dbReference type="Rhea" id="RHEA:76160"/>
    </physiologicalReaction>
</comment>
<feature type="transmembrane region" description="Helical" evidence="14">
    <location>
        <begin position="45"/>
        <end position="72"/>
    </location>
</feature>
<keyword evidence="4 14" id="KW-0812">Transmembrane</keyword>
<dbReference type="Proteomes" id="UP000654670">
    <property type="component" value="Unassembled WGS sequence"/>
</dbReference>
<dbReference type="GO" id="GO:0005886">
    <property type="term" value="C:plasma membrane"/>
    <property type="evidence" value="ECO:0007669"/>
    <property type="project" value="UniProtKB-SubCell"/>
</dbReference>
<comment type="caution">
    <text evidence="14">Lacks conserved residue(s) required for the propagation of feature annotation.</text>
</comment>
<comment type="caution">
    <text evidence="15">The sequence shown here is derived from an EMBL/GenBank/DDBJ whole genome shotgun (WGS) entry which is preliminary data.</text>
</comment>
<evidence type="ECO:0000256" key="1">
    <source>
        <dbReference type="ARBA" id="ARBA00004651"/>
    </source>
</evidence>
<dbReference type="RefSeq" id="WP_188802048.1">
    <property type="nucleotide sequence ID" value="NZ_BMOK01000003.1"/>
</dbReference>
<gene>
    <name evidence="15" type="primary">crcB2</name>
    <name evidence="14" type="synonym">crcB</name>
    <name evidence="14" type="synonym">fluC</name>
    <name evidence="15" type="ORF">GCM10007968_10750</name>
</gene>
<evidence type="ECO:0000256" key="7">
    <source>
        <dbReference type="ARBA" id="ARBA00023053"/>
    </source>
</evidence>
<dbReference type="EMBL" id="BMOK01000003">
    <property type="protein sequence ID" value="GGL48388.1"/>
    <property type="molecule type" value="Genomic_DNA"/>
</dbReference>
<evidence type="ECO:0000256" key="14">
    <source>
        <dbReference type="HAMAP-Rule" id="MF_00454"/>
    </source>
</evidence>
<dbReference type="GO" id="GO:0046872">
    <property type="term" value="F:metal ion binding"/>
    <property type="evidence" value="ECO:0007669"/>
    <property type="project" value="UniProtKB-KW"/>
</dbReference>
<dbReference type="Pfam" id="PF02537">
    <property type="entry name" value="CRCB"/>
    <property type="match status" value="1"/>
</dbReference>
<dbReference type="PANTHER" id="PTHR28259">
    <property type="entry name" value="FLUORIDE EXPORT PROTEIN 1-RELATED"/>
    <property type="match status" value="1"/>
</dbReference>
<evidence type="ECO:0000256" key="11">
    <source>
        <dbReference type="ARBA" id="ARBA00035120"/>
    </source>
</evidence>
<keyword evidence="16" id="KW-1185">Reference proteome</keyword>
<dbReference type="HAMAP" id="MF_00454">
    <property type="entry name" value="FluC"/>
    <property type="match status" value="1"/>
</dbReference>
<comment type="activity regulation">
    <text evidence="14">Na(+) is not transported, but it plays an essential structural role and its presence is essential for fluoride channel function.</text>
</comment>
<dbReference type="AlphaFoldDB" id="A0A917S1E1"/>
<sequence length="121" mass="12644">MTFLLVASGGFAGAVSRYAISIVLNGRTASGFPLGTFFINLTGTFLLGCLIGSAAGVTWQLLLGVGFAGAFTTFSTFNFEAVQLFINRKGTTALYYLLASYGAGLILASVGYWLGHFFASA</sequence>
<evidence type="ECO:0000256" key="13">
    <source>
        <dbReference type="ARBA" id="ARBA00049940"/>
    </source>
</evidence>
<feature type="binding site" evidence="14">
    <location>
        <position position="72"/>
    </location>
    <ligand>
        <name>Na(+)</name>
        <dbReference type="ChEBI" id="CHEBI:29101"/>
        <note>structural</note>
    </ligand>
</feature>
<evidence type="ECO:0000256" key="9">
    <source>
        <dbReference type="ARBA" id="ARBA00023136"/>
    </source>
</evidence>
<evidence type="ECO:0000256" key="6">
    <source>
        <dbReference type="ARBA" id="ARBA00022989"/>
    </source>
</evidence>
<keyword evidence="6 14" id="KW-1133">Transmembrane helix</keyword>
<feature type="transmembrane region" description="Helical" evidence="14">
    <location>
        <begin position="93"/>
        <end position="114"/>
    </location>
</feature>
<protein>
    <recommendedName>
        <fullName evidence="14">Fluoride-specific ion channel FluC</fullName>
    </recommendedName>
</protein>
<keyword evidence="2 14" id="KW-0813">Transport</keyword>
<dbReference type="GO" id="GO:0062054">
    <property type="term" value="F:fluoride channel activity"/>
    <property type="evidence" value="ECO:0007669"/>
    <property type="project" value="UniProtKB-UniRule"/>
</dbReference>
<dbReference type="InterPro" id="IPR003691">
    <property type="entry name" value="FluC"/>
</dbReference>
<feature type="binding site" evidence="14">
    <location>
        <position position="69"/>
    </location>
    <ligand>
        <name>Na(+)</name>
        <dbReference type="ChEBI" id="CHEBI:29101"/>
        <note>structural</note>
    </ligand>
</feature>
<evidence type="ECO:0000256" key="3">
    <source>
        <dbReference type="ARBA" id="ARBA00022475"/>
    </source>
</evidence>
<accession>A0A917S1E1</accession>
<evidence type="ECO:0000256" key="8">
    <source>
        <dbReference type="ARBA" id="ARBA00023065"/>
    </source>
</evidence>